<feature type="binding site" evidence="13">
    <location>
        <position position="302"/>
    </location>
    <ligand>
        <name>Cu(2+)</name>
        <dbReference type="ChEBI" id="CHEBI:29036"/>
        <label>1</label>
        <note>catalytic</note>
    </ligand>
</feature>
<evidence type="ECO:0000313" key="19">
    <source>
        <dbReference type="EMBL" id="CAD8459402.1"/>
    </source>
</evidence>
<evidence type="ECO:0000256" key="1">
    <source>
        <dbReference type="ARBA" id="ARBA00000686"/>
    </source>
</evidence>
<evidence type="ECO:0000256" key="4">
    <source>
        <dbReference type="ARBA" id="ARBA00010263"/>
    </source>
</evidence>
<evidence type="ECO:0000256" key="3">
    <source>
        <dbReference type="ARBA" id="ARBA00006026"/>
    </source>
</evidence>
<dbReference type="SUPFAM" id="SSF49742">
    <property type="entry name" value="PHM/PNGase F"/>
    <property type="match status" value="2"/>
</dbReference>
<feature type="transmembrane region" description="Helical" evidence="15">
    <location>
        <begin position="740"/>
        <end position="764"/>
    </location>
</feature>
<dbReference type="InterPro" id="IPR011042">
    <property type="entry name" value="6-blade_b-propeller_TolB-like"/>
</dbReference>
<keyword evidence="13" id="KW-0186">Copper</keyword>
<dbReference type="AlphaFoldDB" id="A0A7S0DMB0"/>
<feature type="domain" description="Copper type II ascorbate-dependent monooxygenase N-terminal" evidence="17">
    <location>
        <begin position="48"/>
        <end position="160"/>
    </location>
</feature>
<evidence type="ECO:0000256" key="7">
    <source>
        <dbReference type="ARBA" id="ARBA00022737"/>
    </source>
</evidence>
<evidence type="ECO:0000256" key="14">
    <source>
        <dbReference type="PIRSR" id="PIRSR600720-3"/>
    </source>
</evidence>
<feature type="disulfide bond" evidence="14">
    <location>
        <begin position="95"/>
        <end position="114"/>
    </location>
</feature>
<dbReference type="InterPro" id="IPR008977">
    <property type="entry name" value="PHM/PNGase_F_dom_sf"/>
</dbReference>
<dbReference type="Pfam" id="PF01436">
    <property type="entry name" value="NHL"/>
    <property type="match status" value="1"/>
</dbReference>
<keyword evidence="7" id="KW-0677">Repeat</keyword>
<dbReference type="InterPro" id="IPR024548">
    <property type="entry name" value="Cu2_monoox_C"/>
</dbReference>
<keyword evidence="15" id="KW-1133">Transmembrane helix</keyword>
<dbReference type="GO" id="GO:0004504">
    <property type="term" value="F:peptidylglycine monooxygenase activity"/>
    <property type="evidence" value="ECO:0007669"/>
    <property type="project" value="UniProtKB-EC"/>
</dbReference>
<dbReference type="GO" id="GO:0006518">
    <property type="term" value="P:peptide metabolic process"/>
    <property type="evidence" value="ECO:0007669"/>
    <property type="project" value="InterPro"/>
</dbReference>
<comment type="similarity">
    <text evidence="3">In the C-terminal section; belongs to the peptidyl-alpha-hydroxyglycine alpha-amidating lyase family.</text>
</comment>
<comment type="catalytic activity">
    <reaction evidence="12">
        <text>a [peptide]-C-terminal glycine + 2 L-ascorbate + O2 = a [peptide]-C-terminal (2S)-2-hydroxyglycine + 2 monodehydro-L-ascorbate radical + H2O</text>
        <dbReference type="Rhea" id="RHEA:21452"/>
        <dbReference type="Rhea" id="RHEA-COMP:13486"/>
        <dbReference type="Rhea" id="RHEA-COMP:15321"/>
        <dbReference type="ChEBI" id="CHEBI:15377"/>
        <dbReference type="ChEBI" id="CHEBI:15379"/>
        <dbReference type="ChEBI" id="CHEBI:38290"/>
        <dbReference type="ChEBI" id="CHEBI:59513"/>
        <dbReference type="ChEBI" id="CHEBI:137000"/>
        <dbReference type="ChEBI" id="CHEBI:142768"/>
        <dbReference type="EC" id="1.14.17.3"/>
    </reaction>
</comment>
<evidence type="ECO:0000256" key="8">
    <source>
        <dbReference type="ARBA" id="ARBA00023157"/>
    </source>
</evidence>
<dbReference type="EMBL" id="HBEM01026958">
    <property type="protein sequence ID" value="CAD8459402.1"/>
    <property type="molecule type" value="Transcribed_RNA"/>
</dbReference>
<feature type="disulfide bond" evidence="14">
    <location>
        <begin position="63"/>
        <end position="108"/>
    </location>
</feature>
<evidence type="ECO:0000256" key="6">
    <source>
        <dbReference type="ARBA" id="ARBA00022729"/>
    </source>
</evidence>
<feature type="binding site" evidence="13">
    <location>
        <position position="89"/>
    </location>
    <ligand>
        <name>Cu(2+)</name>
        <dbReference type="ChEBI" id="CHEBI:29036"/>
        <label>1</label>
        <note>catalytic</note>
    </ligand>
</feature>
<evidence type="ECO:0000259" key="17">
    <source>
        <dbReference type="Pfam" id="PF01082"/>
    </source>
</evidence>
<dbReference type="PANTHER" id="PTHR10680">
    <property type="entry name" value="PEPTIDYL-GLYCINE ALPHA-AMIDATING MONOOXYGENASE"/>
    <property type="match status" value="1"/>
</dbReference>
<dbReference type="InterPro" id="IPR000323">
    <property type="entry name" value="Cu2_ascorb_mOase_N"/>
</dbReference>
<comment type="cofactor">
    <cofactor evidence="2">
        <name>Zn(2+)</name>
        <dbReference type="ChEBI" id="CHEBI:29105"/>
    </cofactor>
</comment>
<dbReference type="Gene3D" id="2.60.120.310">
    <property type="entry name" value="Copper type II, ascorbate-dependent monooxygenase, N-terminal domain"/>
    <property type="match status" value="1"/>
</dbReference>
<feature type="domain" description="Copper type II ascorbate-dependent monooxygenase C-terminal" evidence="18">
    <location>
        <begin position="198"/>
        <end position="313"/>
    </location>
</feature>
<feature type="binding site" evidence="13">
    <location>
        <position position="88"/>
    </location>
    <ligand>
        <name>Cu(2+)</name>
        <dbReference type="ChEBI" id="CHEBI:29036"/>
        <label>1</label>
        <note>catalytic</note>
    </ligand>
</feature>
<keyword evidence="15" id="KW-0472">Membrane</keyword>
<keyword evidence="6 16" id="KW-0732">Signal</keyword>
<dbReference type="InterPro" id="IPR036939">
    <property type="entry name" value="Cu2_ascorb_mOase_N_sf"/>
</dbReference>
<evidence type="ECO:0000256" key="9">
    <source>
        <dbReference type="ARBA" id="ARBA00023180"/>
    </source>
</evidence>
<dbReference type="Gene3D" id="2.60.120.230">
    <property type="match status" value="1"/>
</dbReference>
<evidence type="ECO:0000256" key="11">
    <source>
        <dbReference type="ARBA" id="ARBA00023268"/>
    </source>
</evidence>
<reference evidence="19" key="1">
    <citation type="submission" date="2021-01" db="EMBL/GenBank/DDBJ databases">
        <authorList>
            <person name="Corre E."/>
            <person name="Pelletier E."/>
            <person name="Niang G."/>
            <person name="Scheremetjew M."/>
            <person name="Finn R."/>
            <person name="Kale V."/>
            <person name="Holt S."/>
            <person name="Cochrane G."/>
            <person name="Meng A."/>
            <person name="Brown T."/>
            <person name="Cohen L."/>
        </authorList>
    </citation>
    <scope>NUCLEOTIDE SEQUENCE</scope>
    <source>
        <strain evidence="19">CCMP2058</strain>
    </source>
</reference>
<dbReference type="InterPro" id="IPR000720">
    <property type="entry name" value="PHM/PAL"/>
</dbReference>
<dbReference type="GO" id="GO:0004598">
    <property type="term" value="F:peptidylamidoglycolate lyase activity"/>
    <property type="evidence" value="ECO:0007669"/>
    <property type="project" value="UniProtKB-EC"/>
</dbReference>
<evidence type="ECO:0000256" key="13">
    <source>
        <dbReference type="PIRSR" id="PIRSR600720-2"/>
    </source>
</evidence>
<keyword evidence="15" id="KW-0812">Transmembrane</keyword>
<feature type="disulfide bond" evidence="14">
    <location>
        <begin position="281"/>
        <end position="303"/>
    </location>
</feature>
<dbReference type="Pfam" id="PF01082">
    <property type="entry name" value="Cu2_monooxygen"/>
    <property type="match status" value="1"/>
</dbReference>
<dbReference type="Pfam" id="PF03712">
    <property type="entry name" value="Cu2_monoox_C"/>
    <property type="match status" value="1"/>
</dbReference>
<comment type="similarity">
    <text evidence="4">In the N-terminal section; belongs to the copper type II ascorbate-dependent monooxygenase family.</text>
</comment>
<dbReference type="Gene3D" id="2.120.10.30">
    <property type="entry name" value="TolB, C-terminal domain"/>
    <property type="match status" value="1"/>
</dbReference>
<feature type="signal peptide" evidence="16">
    <location>
        <begin position="1"/>
        <end position="38"/>
    </location>
</feature>
<comment type="catalytic activity">
    <reaction evidence="1">
        <text>a [peptide]-C-terminal (2S)-2-hydroxyglycine = a [peptide]-C-terminal amide + glyoxylate</text>
        <dbReference type="Rhea" id="RHEA:20924"/>
        <dbReference type="Rhea" id="RHEA-COMP:13485"/>
        <dbReference type="Rhea" id="RHEA-COMP:15321"/>
        <dbReference type="ChEBI" id="CHEBI:36655"/>
        <dbReference type="ChEBI" id="CHEBI:137001"/>
        <dbReference type="ChEBI" id="CHEBI:142768"/>
        <dbReference type="EC" id="4.3.2.5"/>
    </reaction>
</comment>
<feature type="binding site" evidence="13">
    <location>
        <position position="156"/>
    </location>
    <ligand>
        <name>Cu(2+)</name>
        <dbReference type="ChEBI" id="CHEBI:29036"/>
        <label>1</label>
        <note>catalytic</note>
    </ligand>
</feature>
<evidence type="ECO:0000256" key="15">
    <source>
        <dbReference type="SAM" id="Phobius"/>
    </source>
</evidence>
<comment type="cofactor">
    <cofactor evidence="13">
        <name>Cu(2+)</name>
        <dbReference type="ChEBI" id="CHEBI:29036"/>
    </cofactor>
    <text evidence="13">Binds 2 Cu(2+) ions per subunit.</text>
</comment>
<keyword evidence="10" id="KW-0456">Lyase</keyword>
<dbReference type="SUPFAM" id="SSF101898">
    <property type="entry name" value="NHL repeat"/>
    <property type="match status" value="1"/>
</dbReference>
<protein>
    <recommendedName>
        <fullName evidence="20">Peptidylglycine monooxygenase</fullName>
    </recommendedName>
</protein>
<dbReference type="GO" id="GO:0005507">
    <property type="term" value="F:copper ion binding"/>
    <property type="evidence" value="ECO:0007669"/>
    <property type="project" value="InterPro"/>
</dbReference>
<evidence type="ECO:0000256" key="10">
    <source>
        <dbReference type="ARBA" id="ARBA00023239"/>
    </source>
</evidence>
<keyword evidence="5 13" id="KW-0479">Metal-binding</keyword>
<evidence type="ECO:0000256" key="5">
    <source>
        <dbReference type="ARBA" id="ARBA00022723"/>
    </source>
</evidence>
<proteinExistence type="inferred from homology"/>
<dbReference type="GO" id="GO:0016020">
    <property type="term" value="C:membrane"/>
    <property type="evidence" value="ECO:0007669"/>
    <property type="project" value="InterPro"/>
</dbReference>
<sequence length="833" mass="92485">MSNSPFPPPSCHGAVSHPMRRIMWTVLIFVEVLRLVGGDPSIEKVISMRVRNFIAQKHDQYVCVSRKLETELAYAHTFQAKVELNHVHHMLLMACGAPFVETDTFYECREMGACAGHDEAIIWGSRRDGDRFTTPNGVGFPLGPKTGFRYLVLQIHYKNPFPPSEPPDNSGADIGFIVNKRRFKSLTPGGMFIAAHFDYTVPPNRAKTDVGFECCYDAPISLKGFAYRVHAHSLGVRNTMEVFNNDTDKKSKISRDTQKPQIFIPNPEMEISKGSVISAHCFYNSTNRQRTTRCGFTQADEMCNIYLMITENSNTKKPHMPSYMCLAGRRGSYMTYPDDSGVSSSEYPVQSRVNGVKTKEYGPKISKEPPLVWSGPTGPSSLKFGHVSAVDTDQQGNIWLFCRRGRVWDSNTFTDDNLPVDTRLIQEDTIMKVSHKGELKAKIGKNLFIMPHGLTLSENTLWVTDTGRHQVFQISVSTGKVLRVAGRKLKPGKRQLLCMPTDVAVSGKMVYVSVGYCDERVAVFRIQEGNKPDSELQNPSGLDYLRDLLGPSPPPRPLPDPHITPGIRSHRPLRLPHSIDLDPCGRPVVASRTLRRIYTFSPKRGEAIHVSETLRMEQSQIFSAKYLSGGTKIVVASNSARGSIIHVSASGDIISHININNSSQKLPPFVHPHDLAISQDGRTIYVAECGGTSPTSGRLWIFRMETQMKTQLEPHDSVIVTDGEVTVDPNLLQMLEIRTLAMIALGLLILIITVVLGYVMVSVWSPKHLSGRPLPEGKLPRWMTMASVTTAYPVGEMKQIAGDNNSSIDEVESAALSALGDQLNLESEHETSA</sequence>
<evidence type="ECO:0008006" key="20">
    <source>
        <dbReference type="Google" id="ProtNLM"/>
    </source>
</evidence>
<evidence type="ECO:0000256" key="2">
    <source>
        <dbReference type="ARBA" id="ARBA00001947"/>
    </source>
</evidence>
<feature type="binding site" evidence="13">
    <location>
        <position position="232"/>
    </location>
    <ligand>
        <name>Cu(2+)</name>
        <dbReference type="ChEBI" id="CHEBI:29036"/>
        <label>1</label>
        <note>catalytic</note>
    </ligand>
</feature>
<evidence type="ECO:0000259" key="18">
    <source>
        <dbReference type="Pfam" id="PF03712"/>
    </source>
</evidence>
<evidence type="ECO:0000256" key="16">
    <source>
        <dbReference type="SAM" id="SignalP"/>
    </source>
</evidence>
<gene>
    <name evidence="19" type="ORF">LAMO00422_LOCUS18355</name>
</gene>
<dbReference type="InterPro" id="IPR014784">
    <property type="entry name" value="Cu2_ascorb_mOase-like_C"/>
</dbReference>
<evidence type="ECO:0000256" key="12">
    <source>
        <dbReference type="ARBA" id="ARBA00048431"/>
    </source>
</evidence>
<feature type="binding site" evidence="13">
    <location>
        <position position="230"/>
    </location>
    <ligand>
        <name>Cu(2+)</name>
        <dbReference type="ChEBI" id="CHEBI:29036"/>
        <label>1</label>
        <note>catalytic</note>
    </ligand>
</feature>
<keyword evidence="8 14" id="KW-1015">Disulfide bond</keyword>
<feature type="chain" id="PRO_5030638216" description="Peptidylglycine monooxygenase" evidence="16">
    <location>
        <begin position="39"/>
        <end position="833"/>
    </location>
</feature>
<accession>A0A7S0DMB0</accession>
<organism evidence="19">
    <name type="scientific">Amorphochlora amoebiformis</name>
    <dbReference type="NCBI Taxonomy" id="1561963"/>
    <lineage>
        <taxon>Eukaryota</taxon>
        <taxon>Sar</taxon>
        <taxon>Rhizaria</taxon>
        <taxon>Cercozoa</taxon>
        <taxon>Chlorarachniophyceae</taxon>
        <taxon>Amorphochlora</taxon>
    </lineage>
</organism>
<dbReference type="PANTHER" id="PTHR10680:SF14">
    <property type="entry name" value="PEPTIDYL-GLYCINE ALPHA-AMIDATING MONOOXYGENASE"/>
    <property type="match status" value="1"/>
</dbReference>
<keyword evidence="9" id="KW-0325">Glycoprotein</keyword>
<dbReference type="InterPro" id="IPR001258">
    <property type="entry name" value="NHL_repeat"/>
</dbReference>
<keyword evidence="11" id="KW-0511">Multifunctional enzyme</keyword>
<dbReference type="PRINTS" id="PR00790">
    <property type="entry name" value="PAMONOXGNASE"/>
</dbReference>
<name>A0A7S0DMB0_9EUKA</name>